<proteinExistence type="inferred from homology"/>
<dbReference type="Pfam" id="PF00201">
    <property type="entry name" value="UDPGT"/>
    <property type="match status" value="3"/>
</dbReference>
<dbReference type="Gramene" id="KVH90492">
    <property type="protein sequence ID" value="KVH90492"/>
    <property type="gene ID" value="Ccrd_007548"/>
</dbReference>
<keyword evidence="7" id="KW-1185">Reference proteome</keyword>
<feature type="compositionally biased region" description="Polar residues" evidence="4">
    <location>
        <begin position="195"/>
        <end position="207"/>
    </location>
</feature>
<feature type="region of interest" description="Disordered" evidence="4">
    <location>
        <begin position="195"/>
        <end position="215"/>
    </location>
</feature>
<feature type="domain" description="Glycosyltransferase N-terminal" evidence="5">
    <location>
        <begin position="551"/>
        <end position="791"/>
    </location>
</feature>
<evidence type="ECO:0000256" key="2">
    <source>
        <dbReference type="ARBA" id="ARBA00022676"/>
    </source>
</evidence>
<name>A0A118JU11_CYNCS</name>
<dbReference type="STRING" id="59895.A0A118JU11"/>
<dbReference type="EMBL" id="LEKV01005102">
    <property type="protein sequence ID" value="KVH90492.1"/>
    <property type="molecule type" value="Genomic_DNA"/>
</dbReference>
<dbReference type="FunFam" id="3.40.50.2000:FF:000063">
    <property type="entry name" value="Glycosyltransferase"/>
    <property type="match status" value="1"/>
</dbReference>
<dbReference type="CDD" id="cd03784">
    <property type="entry name" value="GT1_Gtf-like"/>
    <property type="match status" value="3"/>
</dbReference>
<comment type="similarity">
    <text evidence="1">Belongs to the UDP-glycosyltransferase family.</text>
</comment>
<dbReference type="GO" id="GO:0035251">
    <property type="term" value="F:UDP-glucosyltransferase activity"/>
    <property type="evidence" value="ECO:0007669"/>
    <property type="project" value="TreeGrafter"/>
</dbReference>
<dbReference type="PANTHER" id="PTHR48047">
    <property type="entry name" value="GLYCOSYLTRANSFERASE"/>
    <property type="match status" value="1"/>
</dbReference>
<accession>A0A118JU11</accession>
<dbReference type="FunFam" id="3.40.50.2000:FF:000071">
    <property type="entry name" value="Glycosyltransferase"/>
    <property type="match status" value="3"/>
</dbReference>
<organism evidence="6 7">
    <name type="scientific">Cynara cardunculus var. scolymus</name>
    <name type="common">Globe artichoke</name>
    <name type="synonym">Cynara scolymus</name>
    <dbReference type="NCBI Taxonomy" id="59895"/>
    <lineage>
        <taxon>Eukaryota</taxon>
        <taxon>Viridiplantae</taxon>
        <taxon>Streptophyta</taxon>
        <taxon>Embryophyta</taxon>
        <taxon>Tracheophyta</taxon>
        <taxon>Spermatophyta</taxon>
        <taxon>Magnoliopsida</taxon>
        <taxon>eudicotyledons</taxon>
        <taxon>Gunneridae</taxon>
        <taxon>Pentapetalae</taxon>
        <taxon>asterids</taxon>
        <taxon>campanulids</taxon>
        <taxon>Asterales</taxon>
        <taxon>Asteraceae</taxon>
        <taxon>Carduoideae</taxon>
        <taxon>Cardueae</taxon>
        <taxon>Carduinae</taxon>
        <taxon>Cynara</taxon>
    </lineage>
</organism>
<reference evidence="6 7" key="1">
    <citation type="journal article" date="2016" name="Sci. Rep.">
        <title>The genome sequence of the outbreeding globe artichoke constructed de novo incorporating a phase-aware low-pass sequencing strategy of F1 progeny.</title>
        <authorList>
            <person name="Scaglione D."/>
            <person name="Reyes-Chin-Wo S."/>
            <person name="Acquadro A."/>
            <person name="Froenicke L."/>
            <person name="Portis E."/>
            <person name="Beitel C."/>
            <person name="Tirone M."/>
            <person name="Mauro R."/>
            <person name="Lo Monaco A."/>
            <person name="Mauromicale G."/>
            <person name="Faccioli P."/>
            <person name="Cattivelli L."/>
            <person name="Rieseberg L."/>
            <person name="Michelmore R."/>
            <person name="Lanteri S."/>
        </authorList>
    </citation>
    <scope>NUCLEOTIDE SEQUENCE [LARGE SCALE GENOMIC DNA]</scope>
    <source>
        <strain evidence="6">2C</strain>
    </source>
</reference>
<evidence type="ECO:0000313" key="6">
    <source>
        <dbReference type="EMBL" id="KVH90492.1"/>
    </source>
</evidence>
<dbReference type="Proteomes" id="UP000243975">
    <property type="component" value="Unassembled WGS sequence"/>
</dbReference>
<dbReference type="PROSITE" id="PS00375">
    <property type="entry name" value="UDPGT"/>
    <property type="match status" value="2"/>
</dbReference>
<sequence length="1498" mass="166807">MSSPLKSLHFAVFPLPAQGHMVPMMDIARILAHRGATVTILTTPVNAKRFNSVIERAVEAKLKLQVVELQLRLAEVGLPEGCESLDMLSSTDPWFKLLGAFDMLEEPAEQVLRRLSPVPDCIISDNFIPWTSDVARRLSIPRLIFHGPGCFSILCMHIVTSTSVLDGIESDSELFVLPGLPDPIEVTKLQAFGQSKPNATKPQVSDNSEAKTKEKKGYIERVQEGEKAAHGILVNSFEELEPEYAHELAKAKDKKIWCIGPVSLFNKSDLDIAERGNKAAINEHDCLKWLEGREPGSVVYVCLGTLTHTSLEQIIELGLGLEMTDLPFIWCIRNKTEELERWFSESGFEERVGDRGLIIYGWVPQVLILSHRAIGGFLTHCGWNSTLEAVCAGVPMVTWPHFADQFFNEKFIIQVLKVGVRIGVEIPVVMGGEDTAETLVKKEEVKVAVEAQGHMVPTVDIAGILAHRGVTVTIITTPLIANGFRPVIGRAIESKLKIQLLETLRSEKVGLPEGCEICDTLPSFESWAKLLAAMDFSEANPNSLKMAHQLHFVILPLMNQGHMIPIVDIARILAHRGAAVTIVTTPLTAARFRSVISRAIQAKLKIQLLELQLPLAEVGLPEGSENFEQIPSSEVMVKIFAAMDLLEQPVEDLLRRLSPPPACIISDPPFHWTTDMARRFNIQRLVFHGPGCFWLLCKHIVAKTNILDRIESDSEKFVLPGLPDRVELTKLKVSGTSETRSPEEIAIRERFQEAEEDAYGIVVHSFDELEPKYVKELAKAKNKKIWCVGPVSLYNKGDMDIAERGNKAAINEHDCLKWLDAKEPGSVVYVGLGSLTRMSTEQAIELGLGLESTNRPFIWCIRTKTQELKKWFIGFEERVRDRGLIVHGWAPQVLILSHRSVGVYLTHCGWNSILESICTGVPMVTWPHFADQFLNETFIVEILKIGVRIGVEVPVSLEEKIGVMVKKDDVKIAVECLMDEGEEGNQKRRRASEVAEMAKKAMEEEMASNLHFLVIPLMCPGHLIPMVDMAKLIAQQTVAVTIVITPRNAERYGAVLNRAVASGLPIRILKLRFPALEYGLPEGCESVDDLPSFTLSKNFFDASAKLQQPLEEVFGELKPRPSCIISDKHLAWTADVARKYQIPWVIFDGMSCFTQLSTHNLCVSKSHEKVADSEPFILPGLPDSIVVTKSQLPGLFNPGNSARAKEMKSVREHIRAAELGAYGTIINSFEELETRYIEEYKKLKQGRVWCIGPFSQSNKNDLDKAQRGSKASINEHDCMKWLDSQPPGSVIYACLGSLTRLTPPQFIELALGLEESRFPFILVVKGGSRAEEIEKWLGEDGFEERVKGRGVLVRGWAPQVLVLSHPAIGTFLTHCGWNSTIEGFSAGVPMITWPQFADQFFNERVAVEVVGTGVAVGAKTVMHLGEEDEAGIQVKREDVCRVAKIIMDEGREGEERRQKAKYFQEMARKTIEEGGSSRHNLKLFIEDIMLHTNKGLAG</sequence>
<dbReference type="FunFam" id="3.40.50.2000:FF:000047">
    <property type="entry name" value="Glycosyltransferase"/>
    <property type="match status" value="2"/>
</dbReference>
<evidence type="ECO:0000256" key="1">
    <source>
        <dbReference type="ARBA" id="ARBA00009995"/>
    </source>
</evidence>
<keyword evidence="2" id="KW-0328">Glycosyltransferase</keyword>
<evidence type="ECO:0000259" key="5">
    <source>
        <dbReference type="Pfam" id="PF26168"/>
    </source>
</evidence>
<dbReference type="OMA" id="VDMIQSR"/>
<gene>
    <name evidence="6" type="ORF">Ccrd_007548</name>
</gene>
<dbReference type="Pfam" id="PF26168">
    <property type="entry name" value="Glyco_transf_N"/>
    <property type="match status" value="1"/>
</dbReference>
<keyword evidence="3" id="KW-0808">Transferase</keyword>
<dbReference type="SUPFAM" id="SSF53756">
    <property type="entry name" value="UDP-Glycosyltransferase/glycogen phosphorylase"/>
    <property type="match status" value="4"/>
</dbReference>
<dbReference type="InterPro" id="IPR035595">
    <property type="entry name" value="UDP_glycos_trans_CS"/>
</dbReference>
<evidence type="ECO:0000313" key="7">
    <source>
        <dbReference type="Proteomes" id="UP000243975"/>
    </source>
</evidence>
<evidence type="ECO:0000256" key="4">
    <source>
        <dbReference type="SAM" id="MobiDB-lite"/>
    </source>
</evidence>
<dbReference type="Gene3D" id="3.40.50.2000">
    <property type="entry name" value="Glycogen Phosphorylase B"/>
    <property type="match status" value="7"/>
</dbReference>
<dbReference type="InterPro" id="IPR002213">
    <property type="entry name" value="UDP_glucos_trans"/>
</dbReference>
<dbReference type="InterPro" id="IPR058980">
    <property type="entry name" value="Glyco_transf_N"/>
</dbReference>
<dbReference type="PANTHER" id="PTHR48047:SF127">
    <property type="entry name" value="GLYCOSYLTRANSFERASE"/>
    <property type="match status" value="1"/>
</dbReference>
<evidence type="ECO:0000256" key="3">
    <source>
        <dbReference type="ARBA" id="ARBA00022679"/>
    </source>
</evidence>
<comment type="caution">
    <text evidence="6">The sequence shown here is derived from an EMBL/GenBank/DDBJ whole genome shotgun (WGS) entry which is preliminary data.</text>
</comment>
<protein>
    <submittedName>
        <fullName evidence="6">UDP-glucuronosyl/UDP-glucosyltransferase</fullName>
    </submittedName>
</protein>